<dbReference type="InterPro" id="IPR029068">
    <property type="entry name" value="Glyas_Bleomycin-R_OHBP_Dase"/>
</dbReference>
<keyword evidence="2" id="KW-0808">Transferase</keyword>
<keyword evidence="2" id="KW-0489">Methyltransferase</keyword>
<dbReference type="SUPFAM" id="SSF54593">
    <property type="entry name" value="Glyoxalase/Bleomycin resistance protein/Dihydroxybiphenyl dioxygenase"/>
    <property type="match status" value="1"/>
</dbReference>
<dbReference type="GO" id="GO:0032259">
    <property type="term" value="P:methylation"/>
    <property type="evidence" value="ECO:0007669"/>
    <property type="project" value="UniProtKB-KW"/>
</dbReference>
<dbReference type="CDD" id="cd06588">
    <property type="entry name" value="PhnB_like"/>
    <property type="match status" value="1"/>
</dbReference>
<name>A0A395R2K2_9PSED</name>
<organism evidence="2 3">
    <name type="scientific">Pseudomonas abyssi</name>
    <dbReference type="NCBI Taxonomy" id="170540"/>
    <lineage>
        <taxon>Bacteria</taxon>
        <taxon>Pseudomonadati</taxon>
        <taxon>Pseudomonadota</taxon>
        <taxon>Gammaproteobacteria</taxon>
        <taxon>Pseudomonadales</taxon>
        <taxon>Pseudomonadaceae</taxon>
        <taxon>Pseudomonas</taxon>
    </lineage>
</organism>
<dbReference type="RefSeq" id="WP_118130659.1">
    <property type="nucleotide sequence ID" value="NZ_LMAZ01000003.1"/>
</dbReference>
<dbReference type="GO" id="GO:0008168">
    <property type="term" value="F:methyltransferase activity"/>
    <property type="evidence" value="ECO:0007669"/>
    <property type="project" value="UniProtKB-KW"/>
</dbReference>
<dbReference type="OrthoDB" id="5293819at2"/>
<dbReference type="PANTHER" id="PTHR33990:SF2">
    <property type="entry name" value="PHNB-LIKE DOMAIN-CONTAINING PROTEIN"/>
    <property type="match status" value="1"/>
</dbReference>
<evidence type="ECO:0000259" key="1">
    <source>
        <dbReference type="Pfam" id="PF06983"/>
    </source>
</evidence>
<comment type="caution">
    <text evidence="2">The sequence shown here is derived from an EMBL/GenBank/DDBJ whole genome shotgun (WGS) entry which is preliminary data.</text>
</comment>
<dbReference type="EMBL" id="LMAZ01000003">
    <property type="protein sequence ID" value="RGP54333.1"/>
    <property type="molecule type" value="Genomic_DNA"/>
</dbReference>
<dbReference type="InterPro" id="IPR009725">
    <property type="entry name" value="3_dmu_93_MTrfase"/>
</dbReference>
<dbReference type="Pfam" id="PF06983">
    <property type="entry name" value="3-dmu-9_3-mt"/>
    <property type="match status" value="1"/>
</dbReference>
<dbReference type="PIRSF" id="PIRSF021700">
    <property type="entry name" value="3_dmu_93_MTrfase"/>
    <property type="match status" value="1"/>
</dbReference>
<evidence type="ECO:0000313" key="2">
    <source>
        <dbReference type="EMBL" id="RGP54333.1"/>
    </source>
</evidence>
<keyword evidence="3" id="KW-1185">Reference proteome</keyword>
<sequence>MQSGTTTRVSVATCLWFDDQAEQAAEFYTSLIPGSRIHSRMRDAIDAPPLLVEFTLGGSPYQALNGGPHFVHSEAASISVLTDSQEETDRLWAALTADGGCESQCGWLKDRFGVSWQIVPRRFIELQGSDDKAAVQHARQAMFSMRKLDLAALEAAFYGAAPADGENA</sequence>
<proteinExistence type="predicted"/>
<feature type="domain" description="PhnB-like" evidence="1">
    <location>
        <begin position="11"/>
        <end position="119"/>
    </location>
</feature>
<dbReference type="InterPro" id="IPR028973">
    <property type="entry name" value="PhnB-like"/>
</dbReference>
<dbReference type="AlphaFoldDB" id="A0A395R2K2"/>
<reference evidence="2 3" key="1">
    <citation type="journal article" date="2018" name="Syst. Appl. Microbiol.">
        <title>Pseudomonas gallaeciensis sp. nov., isolated from crude-oil-contaminated intertidal sand samples after the Prestige oil spill.</title>
        <authorList>
            <person name="Mulet M."/>
            <person name="Sanchez D."/>
            <person name="Rodriguez A.C."/>
            <person name="Nogales B."/>
            <person name="Bosch R."/>
            <person name="Busquets A."/>
            <person name="Gomila M."/>
            <person name="Lalucat J."/>
            <person name="Garcia-Valdes E."/>
        </authorList>
    </citation>
    <scope>NUCLEOTIDE SEQUENCE [LARGE SCALE GENOMIC DNA]</scope>
    <source>
        <strain evidence="2 3">V113</strain>
    </source>
</reference>
<gene>
    <name evidence="2" type="ORF">ASB58_10620</name>
</gene>
<accession>A0A395R2K2</accession>
<dbReference type="PANTHER" id="PTHR33990">
    <property type="entry name" value="PROTEIN YJDN-RELATED"/>
    <property type="match status" value="1"/>
</dbReference>
<protein>
    <submittedName>
        <fullName evidence="2">3-demethylubiquinone-9 3-methyltransferase</fullName>
    </submittedName>
</protein>
<keyword evidence="2" id="KW-0830">Ubiquinone</keyword>
<evidence type="ECO:0000313" key="3">
    <source>
        <dbReference type="Proteomes" id="UP000265411"/>
    </source>
</evidence>
<dbReference type="Gene3D" id="3.10.180.10">
    <property type="entry name" value="2,3-Dihydroxybiphenyl 1,2-Dioxygenase, domain 1"/>
    <property type="match status" value="1"/>
</dbReference>
<dbReference type="Proteomes" id="UP000265411">
    <property type="component" value="Unassembled WGS sequence"/>
</dbReference>